<dbReference type="Proteomes" id="UP000029121">
    <property type="component" value="Unassembled WGS sequence"/>
</dbReference>
<proteinExistence type="predicted"/>
<reference evidence="3" key="1">
    <citation type="journal article" date="2013" name="Nat. Genet.">
        <title>The Capsella rubella genome and the genomic consequences of rapid mating system evolution.</title>
        <authorList>
            <person name="Slotte T."/>
            <person name="Hazzouri K.M."/>
            <person name="Agren J.A."/>
            <person name="Koenig D."/>
            <person name="Maumus F."/>
            <person name="Guo Y.L."/>
            <person name="Steige K."/>
            <person name="Platts A.E."/>
            <person name="Escobar J.S."/>
            <person name="Newman L.K."/>
            <person name="Wang W."/>
            <person name="Mandakova T."/>
            <person name="Vello E."/>
            <person name="Smith L.M."/>
            <person name="Henz S.R."/>
            <person name="Steffen J."/>
            <person name="Takuno S."/>
            <person name="Brandvain Y."/>
            <person name="Coop G."/>
            <person name="Andolfatto P."/>
            <person name="Hu T.T."/>
            <person name="Blanchette M."/>
            <person name="Clark R.M."/>
            <person name="Quesneville H."/>
            <person name="Nordborg M."/>
            <person name="Gaut B.S."/>
            <person name="Lysak M.A."/>
            <person name="Jenkins J."/>
            <person name="Grimwood J."/>
            <person name="Chapman J."/>
            <person name="Prochnik S."/>
            <person name="Shu S."/>
            <person name="Rokhsar D."/>
            <person name="Schmutz J."/>
            <person name="Weigel D."/>
            <person name="Wright S.I."/>
        </authorList>
    </citation>
    <scope>NUCLEOTIDE SEQUENCE [LARGE SCALE GENOMIC DNA]</scope>
    <source>
        <strain evidence="3">cv. Monte Gargano</strain>
    </source>
</reference>
<dbReference type="PANTHER" id="PTHR37702">
    <property type="entry name" value="PROLINE-RICH FAMILY PROTEIN"/>
    <property type="match status" value="1"/>
</dbReference>
<dbReference type="KEGG" id="crb:17895343"/>
<evidence type="ECO:0000313" key="3">
    <source>
        <dbReference type="Proteomes" id="UP000029121"/>
    </source>
</evidence>
<keyword evidence="3" id="KW-1185">Reference proteome</keyword>
<name>R0I743_9BRAS</name>
<protein>
    <recommendedName>
        <fullName evidence="4">Hydroxyproline-rich glycoprotein family protein</fullName>
    </recommendedName>
</protein>
<dbReference type="AlphaFoldDB" id="R0I743"/>
<gene>
    <name evidence="2" type="ORF">CARUB_v10021376mg</name>
</gene>
<sequence>MAVSKRCGHLISLLFLFSLVNFPFITISETPCPYPCYPPPITGIGSTQPAGYYPQPTSYYPPPSSGNYPSPPYYGGNSGGGYYGSPPPDPILPYFPFYYRKPPHQIDQSSSSSKSAVKIVTMANLLAVLVFFSW</sequence>
<accession>R0I743</accession>
<feature type="signal peptide" evidence="1">
    <location>
        <begin position="1"/>
        <end position="28"/>
    </location>
</feature>
<dbReference type="eggNOG" id="ENOG502S8DM">
    <property type="taxonomic scope" value="Eukaryota"/>
</dbReference>
<evidence type="ECO:0000313" key="2">
    <source>
        <dbReference type="EMBL" id="EOA33885.1"/>
    </source>
</evidence>
<organism evidence="2 3">
    <name type="scientific">Capsella rubella</name>
    <dbReference type="NCBI Taxonomy" id="81985"/>
    <lineage>
        <taxon>Eukaryota</taxon>
        <taxon>Viridiplantae</taxon>
        <taxon>Streptophyta</taxon>
        <taxon>Embryophyta</taxon>
        <taxon>Tracheophyta</taxon>
        <taxon>Spermatophyta</taxon>
        <taxon>Magnoliopsida</taxon>
        <taxon>eudicotyledons</taxon>
        <taxon>Gunneridae</taxon>
        <taxon>Pentapetalae</taxon>
        <taxon>rosids</taxon>
        <taxon>malvids</taxon>
        <taxon>Brassicales</taxon>
        <taxon>Brassicaceae</taxon>
        <taxon>Camelineae</taxon>
        <taxon>Capsella</taxon>
    </lineage>
</organism>
<keyword evidence="1" id="KW-0732">Signal</keyword>
<dbReference type="EMBL" id="KB870806">
    <property type="protein sequence ID" value="EOA33885.1"/>
    <property type="molecule type" value="Genomic_DNA"/>
</dbReference>
<dbReference type="PANTHER" id="PTHR37702:SF1">
    <property type="entry name" value="HYDROXYPROLINE-RICH GLYCOPROTEIN FAMILY PROTEIN"/>
    <property type="match status" value="1"/>
</dbReference>
<feature type="chain" id="PRO_5004343391" description="Hydroxyproline-rich glycoprotein family protein" evidence="1">
    <location>
        <begin position="29"/>
        <end position="134"/>
    </location>
</feature>
<evidence type="ECO:0000256" key="1">
    <source>
        <dbReference type="SAM" id="SignalP"/>
    </source>
</evidence>
<evidence type="ECO:0008006" key="4">
    <source>
        <dbReference type="Google" id="ProtNLM"/>
    </source>
</evidence>